<dbReference type="AlphaFoldDB" id="E7QXF3"/>
<evidence type="ECO:0000313" key="4">
    <source>
        <dbReference type="Proteomes" id="UP000003751"/>
    </source>
</evidence>
<reference evidence="2 4" key="1">
    <citation type="journal article" date="2014" name="ISME J.">
        <title>Trehalose/2-sulfotrehalose biosynthesis and glycine-betaine uptake are widely spread mechanisms for osmoadaptation in the Halobacteriales.</title>
        <authorList>
            <person name="Youssef N.H."/>
            <person name="Savage-Ashlock K.N."/>
            <person name="McCully A.L."/>
            <person name="Luedtke B."/>
            <person name="Shaw E.I."/>
            <person name="Hoff W.D."/>
            <person name="Elshahed M.S."/>
        </authorList>
    </citation>
    <scope>NUCLEOTIDE SEQUENCE [LARGE SCALE GENOMIC DNA]</scope>
    <source>
        <strain evidence="2 4">DX253</strain>
    </source>
</reference>
<name>E7QXF3_HALPU</name>
<proteinExistence type="predicted"/>
<dbReference type="Proteomes" id="UP000003751">
    <property type="component" value="Unassembled WGS sequence"/>
</dbReference>
<evidence type="ECO:0000313" key="3">
    <source>
        <dbReference type="EMBL" id="SHK27370.1"/>
    </source>
</evidence>
<dbReference type="EMBL" id="AEMG01000019">
    <property type="protein sequence ID" value="EFW90956.1"/>
    <property type="molecule type" value="Genomic_DNA"/>
</dbReference>
<accession>E7QXF3</accession>
<dbReference type="EMBL" id="FRAN01000001">
    <property type="protein sequence ID" value="SHK27370.1"/>
    <property type="molecule type" value="Genomic_DNA"/>
</dbReference>
<gene>
    <name evidence="3" type="ORF">SAMN05444342_1170</name>
    <name evidence="2" type="ORF">ZOD2009_17458</name>
</gene>
<reference evidence="5" key="2">
    <citation type="submission" date="2016-11" db="EMBL/GenBank/DDBJ databases">
        <authorList>
            <person name="Varghese N."/>
            <person name="Submissions S."/>
        </authorList>
    </citation>
    <scope>NUCLEOTIDE SEQUENCE [LARGE SCALE GENOMIC DNA]</scope>
    <source>
        <strain evidence="5">DX253</strain>
    </source>
</reference>
<feature type="region of interest" description="Disordered" evidence="1">
    <location>
        <begin position="1"/>
        <end position="27"/>
    </location>
</feature>
<dbReference type="RefSeq" id="WP_007981990.1">
    <property type="nucleotide sequence ID" value="NZ_AEMG01000019.1"/>
</dbReference>
<reference evidence="3" key="3">
    <citation type="submission" date="2016-11" db="EMBL/GenBank/DDBJ databases">
        <authorList>
            <person name="Jaros S."/>
            <person name="Januszkiewicz K."/>
            <person name="Wedrychowicz H."/>
        </authorList>
    </citation>
    <scope>NUCLEOTIDE SEQUENCE [LARGE SCALE GENOMIC DNA]</scope>
    <source>
        <strain evidence="3">DX253</strain>
    </source>
</reference>
<keyword evidence="5" id="KW-1185">Reference proteome</keyword>
<evidence type="ECO:0000313" key="2">
    <source>
        <dbReference type="EMBL" id="EFW90956.1"/>
    </source>
</evidence>
<sequence length="145" mass="16668">MEDDEPLPDVSSVSPPNDRRSDSHRSPLVVDTAESLARLFSVLADAEPRHIIYVLFHHDETTIALPRLVRSVATISDVDDRTRLRERMVRMHLPRLGFVGIVDYDLTGDPHVWLSTNTDIVDKELLYDVVKRSYRYERRGVEAES</sequence>
<dbReference type="OrthoDB" id="381898at2157"/>
<evidence type="ECO:0000313" key="5">
    <source>
        <dbReference type="Proteomes" id="UP000184203"/>
    </source>
</evidence>
<dbReference type="Proteomes" id="UP000184203">
    <property type="component" value="Unassembled WGS sequence"/>
</dbReference>
<dbReference type="PATRIC" id="fig|797209.4.peg.3418"/>
<organism evidence="2 4">
    <name type="scientific">Haladaptatus paucihalophilus DX253</name>
    <dbReference type="NCBI Taxonomy" id="797209"/>
    <lineage>
        <taxon>Archaea</taxon>
        <taxon>Methanobacteriati</taxon>
        <taxon>Methanobacteriota</taxon>
        <taxon>Stenosarchaea group</taxon>
        <taxon>Halobacteria</taxon>
        <taxon>Halobacteriales</taxon>
        <taxon>Haladaptataceae</taxon>
        <taxon>Haladaptatus</taxon>
    </lineage>
</organism>
<evidence type="ECO:0000256" key="1">
    <source>
        <dbReference type="SAM" id="MobiDB-lite"/>
    </source>
</evidence>
<protein>
    <submittedName>
        <fullName evidence="2">Uncharacterized protein</fullName>
    </submittedName>
</protein>